<comment type="caution">
    <text evidence="8">The sequence shown here is derived from an EMBL/GenBank/DDBJ whole genome shotgun (WGS) entry which is preliminary data.</text>
</comment>
<dbReference type="PANTHER" id="PTHR43027">
    <property type="entry name" value="DOXORUBICIN RESISTANCE ABC TRANSPORTER PERMEASE PROTEIN DRRC-RELATED"/>
    <property type="match status" value="1"/>
</dbReference>
<evidence type="ECO:0000256" key="1">
    <source>
        <dbReference type="ARBA" id="ARBA00004141"/>
    </source>
</evidence>
<evidence type="ECO:0000313" key="9">
    <source>
        <dbReference type="Proteomes" id="UP000642748"/>
    </source>
</evidence>
<feature type="transmembrane region" description="Helical" evidence="6">
    <location>
        <begin position="137"/>
        <end position="160"/>
    </location>
</feature>
<evidence type="ECO:0000256" key="5">
    <source>
        <dbReference type="ARBA" id="ARBA00023251"/>
    </source>
</evidence>
<sequence length="246" mass="25559">MTAIAKLSATESKLFLREPIGVFFGVLFPAALILVLGSAIPGFTDPSKDLDGARPIDGYLPIMLALAIATVTMVTLVSALTGYREKGVLRRMATTPVSPSALLTAQFVVNAGALFAGSGLAYAAAAIAFHVQVPANVAGVLLAFLLGTGAMGAVALFVAAISPNTRVQAGIAAIVYYPMMFFAGVWTGPVMPHAVRRIADYTPLGAASQALQDAWVGDWPRPVHLAVMVATAALFGTAAAKLFRWE</sequence>
<dbReference type="Proteomes" id="UP000642748">
    <property type="component" value="Unassembled WGS sequence"/>
</dbReference>
<name>A0A8J3R0S2_9ACTN</name>
<dbReference type="GO" id="GO:0043190">
    <property type="term" value="C:ATP-binding cassette (ABC) transporter complex"/>
    <property type="evidence" value="ECO:0007669"/>
    <property type="project" value="InterPro"/>
</dbReference>
<feature type="domain" description="ABC-2 type transporter transmembrane" evidence="7">
    <location>
        <begin position="59"/>
        <end position="240"/>
    </location>
</feature>
<protein>
    <submittedName>
        <fullName evidence="8">Transport permease protein</fullName>
    </submittedName>
</protein>
<dbReference type="InterPro" id="IPR000412">
    <property type="entry name" value="ABC_2_transport"/>
</dbReference>
<accession>A0A8J3R0S2</accession>
<keyword evidence="2 6" id="KW-0812">Transmembrane</keyword>
<feature type="transmembrane region" description="Helical" evidence="6">
    <location>
        <begin position="223"/>
        <end position="243"/>
    </location>
</feature>
<keyword evidence="4 6" id="KW-0472">Membrane</keyword>
<organism evidence="8 9">
    <name type="scientific">Rugosimonospora africana</name>
    <dbReference type="NCBI Taxonomy" id="556532"/>
    <lineage>
        <taxon>Bacteria</taxon>
        <taxon>Bacillati</taxon>
        <taxon>Actinomycetota</taxon>
        <taxon>Actinomycetes</taxon>
        <taxon>Micromonosporales</taxon>
        <taxon>Micromonosporaceae</taxon>
        <taxon>Rugosimonospora</taxon>
    </lineage>
</organism>
<feature type="transmembrane region" description="Helical" evidence="6">
    <location>
        <begin position="101"/>
        <end position="131"/>
    </location>
</feature>
<dbReference type="AlphaFoldDB" id="A0A8J3R0S2"/>
<dbReference type="PANTHER" id="PTHR43027:SF2">
    <property type="entry name" value="TRANSPORT PERMEASE PROTEIN"/>
    <property type="match status" value="1"/>
</dbReference>
<evidence type="ECO:0000259" key="7">
    <source>
        <dbReference type="Pfam" id="PF12698"/>
    </source>
</evidence>
<evidence type="ECO:0000256" key="3">
    <source>
        <dbReference type="ARBA" id="ARBA00022989"/>
    </source>
</evidence>
<keyword evidence="9" id="KW-1185">Reference proteome</keyword>
<keyword evidence="3 6" id="KW-1133">Transmembrane helix</keyword>
<dbReference type="GO" id="GO:0140359">
    <property type="term" value="F:ABC-type transporter activity"/>
    <property type="evidence" value="ECO:0007669"/>
    <property type="project" value="InterPro"/>
</dbReference>
<dbReference type="InterPro" id="IPR013525">
    <property type="entry name" value="ABC2_TM"/>
</dbReference>
<proteinExistence type="predicted"/>
<evidence type="ECO:0000256" key="6">
    <source>
        <dbReference type="SAM" id="Phobius"/>
    </source>
</evidence>
<evidence type="ECO:0000256" key="2">
    <source>
        <dbReference type="ARBA" id="ARBA00022692"/>
    </source>
</evidence>
<feature type="transmembrane region" description="Helical" evidence="6">
    <location>
        <begin position="20"/>
        <end position="40"/>
    </location>
</feature>
<feature type="transmembrane region" description="Helical" evidence="6">
    <location>
        <begin position="60"/>
        <end position="80"/>
    </location>
</feature>
<comment type="subcellular location">
    <subcellularLocation>
        <location evidence="1">Membrane</location>
        <topology evidence="1">Multi-pass membrane protein</topology>
    </subcellularLocation>
</comment>
<dbReference type="Pfam" id="PF12698">
    <property type="entry name" value="ABC2_membrane_3"/>
    <property type="match status" value="1"/>
</dbReference>
<keyword evidence="5" id="KW-0046">Antibiotic resistance</keyword>
<dbReference type="PIRSF" id="PIRSF006648">
    <property type="entry name" value="DrrB"/>
    <property type="match status" value="1"/>
</dbReference>
<evidence type="ECO:0000313" key="8">
    <source>
        <dbReference type="EMBL" id="GIH19265.1"/>
    </source>
</evidence>
<dbReference type="EMBL" id="BONZ01000078">
    <property type="protein sequence ID" value="GIH19265.1"/>
    <property type="molecule type" value="Genomic_DNA"/>
</dbReference>
<reference evidence="8" key="1">
    <citation type="submission" date="2021-01" db="EMBL/GenBank/DDBJ databases">
        <title>Whole genome shotgun sequence of Rugosimonospora africana NBRC 104875.</title>
        <authorList>
            <person name="Komaki H."/>
            <person name="Tamura T."/>
        </authorList>
    </citation>
    <scope>NUCLEOTIDE SEQUENCE</scope>
    <source>
        <strain evidence="8">NBRC 104875</strain>
    </source>
</reference>
<feature type="transmembrane region" description="Helical" evidence="6">
    <location>
        <begin position="167"/>
        <end position="186"/>
    </location>
</feature>
<dbReference type="InterPro" id="IPR052902">
    <property type="entry name" value="ABC-2_transporter"/>
</dbReference>
<dbReference type="GO" id="GO:0046677">
    <property type="term" value="P:response to antibiotic"/>
    <property type="evidence" value="ECO:0007669"/>
    <property type="project" value="UniProtKB-KW"/>
</dbReference>
<gene>
    <name evidence="8" type="ORF">Raf01_74370</name>
</gene>
<evidence type="ECO:0000256" key="4">
    <source>
        <dbReference type="ARBA" id="ARBA00023136"/>
    </source>
</evidence>
<dbReference type="RefSeq" id="WP_203922733.1">
    <property type="nucleotide sequence ID" value="NZ_BONZ01000078.1"/>
</dbReference>